<proteinExistence type="predicted"/>
<evidence type="ECO:0000313" key="1">
    <source>
        <dbReference type="Proteomes" id="UP001732780"/>
    </source>
</evidence>
<accession>A0AC58RA46</accession>
<sequence>MPGNKISLVVATEPKRRSAGCGQRKPASGPIRTDRVFQSRRRDRNRHPLESRRRAPALPRQRKQCAPPPRPRARGSGPGHRTHHRRSRGRRCPPTAGPRWARADAKFKSRRSCEEAAPGIVGGARPRSTMGGSAAPCTAASGLLQLRRGGPVARGRRGRIPAPGPEGAGVPDHHATPAAGSAPEGPRSRGARHQDPTPLEKQGGSRV</sequence>
<protein>
    <submittedName>
        <fullName evidence="2">Uncharacterized protein LOC123612604</fullName>
    </submittedName>
</protein>
<keyword evidence="1" id="KW-1185">Reference proteome</keyword>
<dbReference type="RefSeq" id="XP_074231405.1">
    <property type="nucleotide sequence ID" value="XM_074375304.1"/>
</dbReference>
<evidence type="ECO:0000313" key="2">
    <source>
        <dbReference type="RefSeq" id="XP_074231405.1"/>
    </source>
</evidence>
<gene>
    <name evidence="2" type="primary">LOC123612604</name>
</gene>
<name>A0AC58RA46_CAMBA</name>
<reference evidence="2" key="1">
    <citation type="submission" date="2025-08" db="UniProtKB">
        <authorList>
            <consortium name="RefSeq"/>
        </authorList>
    </citation>
    <scope>IDENTIFICATION</scope>
    <source>
        <tissue evidence="2">Blood</tissue>
    </source>
</reference>
<dbReference type="Proteomes" id="UP001732780">
    <property type="component" value="Chromosome 2"/>
</dbReference>
<organism evidence="1 2">
    <name type="scientific">Camelus bactrianus</name>
    <name type="common">Bactrian camel</name>
    <dbReference type="NCBI Taxonomy" id="9837"/>
    <lineage>
        <taxon>Eukaryota</taxon>
        <taxon>Metazoa</taxon>
        <taxon>Chordata</taxon>
        <taxon>Craniata</taxon>
        <taxon>Vertebrata</taxon>
        <taxon>Euteleostomi</taxon>
        <taxon>Mammalia</taxon>
        <taxon>Eutheria</taxon>
        <taxon>Laurasiatheria</taxon>
        <taxon>Artiodactyla</taxon>
        <taxon>Tylopoda</taxon>
        <taxon>Camelidae</taxon>
        <taxon>Camelus</taxon>
    </lineage>
</organism>